<protein>
    <submittedName>
        <fullName evidence="1">Uncharacterized protein</fullName>
    </submittedName>
</protein>
<dbReference type="EMBL" id="JABSTQ010009665">
    <property type="protein sequence ID" value="KAG0427000.1"/>
    <property type="molecule type" value="Genomic_DNA"/>
</dbReference>
<evidence type="ECO:0000313" key="2">
    <source>
        <dbReference type="Proteomes" id="UP000805193"/>
    </source>
</evidence>
<reference evidence="1 2" key="1">
    <citation type="journal article" date="2020" name="Cell">
        <title>Large-Scale Comparative Analyses of Tick Genomes Elucidate Their Genetic Diversity and Vector Capacities.</title>
        <authorList>
            <consortium name="Tick Genome and Microbiome Consortium (TIGMIC)"/>
            <person name="Jia N."/>
            <person name="Wang J."/>
            <person name="Shi W."/>
            <person name="Du L."/>
            <person name="Sun Y."/>
            <person name="Zhan W."/>
            <person name="Jiang J.F."/>
            <person name="Wang Q."/>
            <person name="Zhang B."/>
            <person name="Ji P."/>
            <person name="Bell-Sakyi L."/>
            <person name="Cui X.M."/>
            <person name="Yuan T.T."/>
            <person name="Jiang B.G."/>
            <person name="Yang W.F."/>
            <person name="Lam T.T."/>
            <person name="Chang Q.C."/>
            <person name="Ding S.J."/>
            <person name="Wang X.J."/>
            <person name="Zhu J.G."/>
            <person name="Ruan X.D."/>
            <person name="Zhao L."/>
            <person name="Wei J.T."/>
            <person name="Ye R.Z."/>
            <person name="Que T.C."/>
            <person name="Du C.H."/>
            <person name="Zhou Y.H."/>
            <person name="Cheng J.X."/>
            <person name="Dai P.F."/>
            <person name="Guo W.B."/>
            <person name="Han X.H."/>
            <person name="Huang E.J."/>
            <person name="Li L.F."/>
            <person name="Wei W."/>
            <person name="Gao Y.C."/>
            <person name="Liu J.Z."/>
            <person name="Shao H.Z."/>
            <person name="Wang X."/>
            <person name="Wang C.C."/>
            <person name="Yang T.C."/>
            <person name="Huo Q.B."/>
            <person name="Li W."/>
            <person name="Chen H.Y."/>
            <person name="Chen S.E."/>
            <person name="Zhou L.G."/>
            <person name="Ni X.B."/>
            <person name="Tian J.H."/>
            <person name="Sheng Y."/>
            <person name="Liu T."/>
            <person name="Pan Y.S."/>
            <person name="Xia L.Y."/>
            <person name="Li J."/>
            <person name="Zhao F."/>
            <person name="Cao W.C."/>
        </authorList>
    </citation>
    <scope>NUCLEOTIDE SEQUENCE [LARGE SCALE GENOMIC DNA]</scope>
    <source>
        <strain evidence="1">Iper-2018</strain>
    </source>
</reference>
<dbReference type="Proteomes" id="UP000805193">
    <property type="component" value="Unassembled WGS sequence"/>
</dbReference>
<keyword evidence="2" id="KW-1185">Reference proteome</keyword>
<sequence>QFRAVERTALADVRQDSRGTTSAHVAAAAQASFARVALFCRGVLAGVALWHAVVGAAPFSGVLHGTFYLLVTVCTVASCDQIDGSAGVRKTLVACVYPLTLLVHLTIHGWDRHLGPDDEPPSDKRRTSLQLLRWHGGADGLGPARQLRGPGLNTPRRRSPVL</sequence>
<evidence type="ECO:0000313" key="1">
    <source>
        <dbReference type="EMBL" id="KAG0427000.1"/>
    </source>
</evidence>
<proteinExistence type="predicted"/>
<gene>
    <name evidence="1" type="ORF">HPB47_025927</name>
</gene>
<organism evidence="1 2">
    <name type="scientific">Ixodes persulcatus</name>
    <name type="common">Taiga tick</name>
    <dbReference type="NCBI Taxonomy" id="34615"/>
    <lineage>
        <taxon>Eukaryota</taxon>
        <taxon>Metazoa</taxon>
        <taxon>Ecdysozoa</taxon>
        <taxon>Arthropoda</taxon>
        <taxon>Chelicerata</taxon>
        <taxon>Arachnida</taxon>
        <taxon>Acari</taxon>
        <taxon>Parasitiformes</taxon>
        <taxon>Ixodida</taxon>
        <taxon>Ixodoidea</taxon>
        <taxon>Ixodidae</taxon>
        <taxon>Ixodinae</taxon>
        <taxon>Ixodes</taxon>
    </lineage>
</organism>
<accession>A0AC60Q204</accession>
<feature type="non-terminal residue" evidence="1">
    <location>
        <position position="1"/>
    </location>
</feature>
<comment type="caution">
    <text evidence="1">The sequence shown here is derived from an EMBL/GenBank/DDBJ whole genome shotgun (WGS) entry which is preliminary data.</text>
</comment>
<name>A0AC60Q204_IXOPE</name>